<dbReference type="Proteomes" id="UP000585050">
    <property type="component" value="Unassembled WGS sequence"/>
</dbReference>
<sequence length="363" mass="40995">MKAITLSLLLIFSCTVFGQKAESDSTKKEKNLQLLGIPNLANNKVFGWGGGANIGAFYKLNKNDTISPPSMTFMQAMYFQNSTWWLALLQENYFSQDRFRSRLLFFTTEVNFQFFTDNILPNIPSTIVPYQNTVSSVQASFSTKVFKNAFLGPIYTYGINNLSFDNDTLNEILELANIGEFVTSGIGLTFDYDSRDNIFSTTKGFYANVYSLSYFNGIGSDATFTGLYGEFSYFHSFRDNMILASKANIATLFGDVPFSEENVMGFGGTRFQDLRGYNKGEYRGEQLYIAQTELRWRFYKNWGANFYYGMGTVFSEGNDIPFLPAGGVGIRYRASKQYNINIGVDAAWGKNDNGFYFLIGEAF</sequence>
<dbReference type="GO" id="GO:0019867">
    <property type="term" value="C:outer membrane"/>
    <property type="evidence" value="ECO:0007669"/>
    <property type="project" value="InterPro"/>
</dbReference>
<name>A0A7X8SHE3_9BACT</name>
<evidence type="ECO:0000256" key="1">
    <source>
        <dbReference type="ARBA" id="ARBA00004370"/>
    </source>
</evidence>
<comment type="caution">
    <text evidence="5">The sequence shown here is derived from an EMBL/GenBank/DDBJ whole genome shotgun (WGS) entry which is preliminary data.</text>
</comment>
<comment type="subcellular location">
    <subcellularLocation>
        <location evidence="1">Membrane</location>
    </subcellularLocation>
</comment>
<evidence type="ECO:0000313" key="6">
    <source>
        <dbReference type="Proteomes" id="UP000585050"/>
    </source>
</evidence>
<protein>
    <submittedName>
        <fullName evidence="5">BamA/TamA family outer membrane protein</fullName>
    </submittedName>
</protein>
<gene>
    <name evidence="5" type="ORF">HGP29_03025</name>
</gene>
<keyword evidence="3" id="KW-0732">Signal</keyword>
<keyword evidence="6" id="KW-1185">Reference proteome</keyword>
<organism evidence="5 6">
    <name type="scientific">Flammeovirga agarivorans</name>
    <dbReference type="NCBI Taxonomy" id="2726742"/>
    <lineage>
        <taxon>Bacteria</taxon>
        <taxon>Pseudomonadati</taxon>
        <taxon>Bacteroidota</taxon>
        <taxon>Cytophagia</taxon>
        <taxon>Cytophagales</taxon>
        <taxon>Flammeovirgaceae</taxon>
        <taxon>Flammeovirga</taxon>
    </lineage>
</organism>
<feature type="signal peptide" evidence="3">
    <location>
        <begin position="1"/>
        <end position="18"/>
    </location>
</feature>
<evidence type="ECO:0000256" key="3">
    <source>
        <dbReference type="SAM" id="SignalP"/>
    </source>
</evidence>
<feature type="chain" id="PRO_5031198173" evidence="3">
    <location>
        <begin position="19"/>
        <end position="363"/>
    </location>
</feature>
<dbReference type="Pfam" id="PF01103">
    <property type="entry name" value="Omp85"/>
    <property type="match status" value="1"/>
</dbReference>
<dbReference type="AlphaFoldDB" id="A0A7X8SHE3"/>
<dbReference type="EMBL" id="JABAIL010000001">
    <property type="protein sequence ID" value="NLR90158.1"/>
    <property type="molecule type" value="Genomic_DNA"/>
</dbReference>
<accession>A0A7X8SHE3</accession>
<evidence type="ECO:0000313" key="5">
    <source>
        <dbReference type="EMBL" id="NLR90158.1"/>
    </source>
</evidence>
<dbReference type="Gene3D" id="2.40.160.50">
    <property type="entry name" value="membrane protein fhac: a member of the omp85/tpsb transporter family"/>
    <property type="match status" value="1"/>
</dbReference>
<evidence type="ECO:0000256" key="2">
    <source>
        <dbReference type="ARBA" id="ARBA00023136"/>
    </source>
</evidence>
<keyword evidence="2" id="KW-0472">Membrane</keyword>
<proteinExistence type="predicted"/>
<dbReference type="RefSeq" id="WP_168880838.1">
    <property type="nucleotide sequence ID" value="NZ_JABAIL010000001.1"/>
</dbReference>
<feature type="domain" description="Bacterial surface antigen (D15)" evidence="4">
    <location>
        <begin position="126"/>
        <end position="363"/>
    </location>
</feature>
<dbReference type="InterPro" id="IPR000184">
    <property type="entry name" value="Bac_surfAg_D15"/>
</dbReference>
<reference evidence="5 6" key="1">
    <citation type="submission" date="2020-04" db="EMBL/GenBank/DDBJ databases">
        <title>Flammeovirga sp. SR4, a novel species isolated from seawater.</title>
        <authorList>
            <person name="Wang X."/>
        </authorList>
    </citation>
    <scope>NUCLEOTIDE SEQUENCE [LARGE SCALE GENOMIC DNA]</scope>
    <source>
        <strain evidence="5 6">SR4</strain>
    </source>
</reference>
<evidence type="ECO:0000259" key="4">
    <source>
        <dbReference type="Pfam" id="PF01103"/>
    </source>
</evidence>